<evidence type="ECO:0000313" key="3">
    <source>
        <dbReference type="Proteomes" id="UP001271007"/>
    </source>
</evidence>
<reference evidence="2" key="1">
    <citation type="submission" date="2023-04" db="EMBL/GenBank/DDBJ databases">
        <title>Black Yeasts Isolated from many extreme environments.</title>
        <authorList>
            <person name="Coleine C."/>
            <person name="Stajich J.E."/>
            <person name="Selbmann L."/>
        </authorList>
    </citation>
    <scope>NUCLEOTIDE SEQUENCE</scope>
    <source>
        <strain evidence="2">CCFEE 5312</strain>
    </source>
</reference>
<feature type="region of interest" description="Disordered" evidence="1">
    <location>
        <begin position="85"/>
        <end position="109"/>
    </location>
</feature>
<proteinExistence type="predicted"/>
<sequence>MCRQYWIRCRNTACLTPLTEVKYHGDISFVPGLPILCPNDCTYIPITGPLNWNALASQPMATCARCVAAARLEITKTAATERLRLHQQKTLAPEASGADDVPGGSETAAPAGEVMLTTPRPAWLPASEPLVKLATGQIVPAIWSPLAQLQRGETVPAELRTKSELLPTYEKGLEIDENRSLAWPVVLEDR</sequence>
<dbReference type="AlphaFoldDB" id="A0AAJ0DJT7"/>
<evidence type="ECO:0000313" key="2">
    <source>
        <dbReference type="EMBL" id="KAK3051274.1"/>
    </source>
</evidence>
<name>A0AAJ0DJT7_9PEZI</name>
<organism evidence="2 3">
    <name type="scientific">Extremus antarcticus</name>
    <dbReference type="NCBI Taxonomy" id="702011"/>
    <lineage>
        <taxon>Eukaryota</taxon>
        <taxon>Fungi</taxon>
        <taxon>Dikarya</taxon>
        <taxon>Ascomycota</taxon>
        <taxon>Pezizomycotina</taxon>
        <taxon>Dothideomycetes</taxon>
        <taxon>Dothideomycetidae</taxon>
        <taxon>Mycosphaerellales</taxon>
        <taxon>Extremaceae</taxon>
        <taxon>Extremus</taxon>
    </lineage>
</organism>
<gene>
    <name evidence="2" type="ORF">LTR09_007670</name>
</gene>
<keyword evidence="3" id="KW-1185">Reference proteome</keyword>
<dbReference type="EMBL" id="JAWDJX010000027">
    <property type="protein sequence ID" value="KAK3051274.1"/>
    <property type="molecule type" value="Genomic_DNA"/>
</dbReference>
<protein>
    <submittedName>
        <fullName evidence="2">Uncharacterized protein</fullName>
    </submittedName>
</protein>
<evidence type="ECO:0000256" key="1">
    <source>
        <dbReference type="SAM" id="MobiDB-lite"/>
    </source>
</evidence>
<dbReference type="Proteomes" id="UP001271007">
    <property type="component" value="Unassembled WGS sequence"/>
</dbReference>
<comment type="caution">
    <text evidence="2">The sequence shown here is derived from an EMBL/GenBank/DDBJ whole genome shotgun (WGS) entry which is preliminary data.</text>
</comment>
<accession>A0AAJ0DJT7</accession>